<feature type="region of interest" description="Disordered" evidence="1">
    <location>
        <begin position="29"/>
        <end position="49"/>
    </location>
</feature>
<organism evidence="2">
    <name type="scientific">Manihot esculenta</name>
    <name type="common">Cassava</name>
    <name type="synonym">Jatropha manihot</name>
    <dbReference type="NCBI Taxonomy" id="3983"/>
    <lineage>
        <taxon>Eukaryota</taxon>
        <taxon>Viridiplantae</taxon>
        <taxon>Streptophyta</taxon>
        <taxon>Embryophyta</taxon>
        <taxon>Tracheophyta</taxon>
        <taxon>Spermatophyta</taxon>
        <taxon>Magnoliopsida</taxon>
        <taxon>eudicotyledons</taxon>
        <taxon>Gunneridae</taxon>
        <taxon>Pentapetalae</taxon>
        <taxon>rosids</taxon>
        <taxon>fabids</taxon>
        <taxon>Malpighiales</taxon>
        <taxon>Euphorbiaceae</taxon>
        <taxon>Crotonoideae</taxon>
        <taxon>Manihoteae</taxon>
        <taxon>Manihot</taxon>
    </lineage>
</organism>
<sequence>MFKATTSSLSLIHLKSIATFHCGFTTKFPQKKRKKNPSFGLQDNEGNQEENTGKLTHHFYYLLCLWKALDSSYCYIEGIGNLGLEFWTMALRK</sequence>
<name>A0A2C9WFI9_MANES</name>
<proteinExistence type="predicted"/>
<protein>
    <submittedName>
        <fullName evidence="2">Uncharacterized protein</fullName>
    </submittedName>
</protein>
<dbReference type="EMBL" id="CM004388">
    <property type="protein sequence ID" value="OAY58097.1"/>
    <property type="molecule type" value="Genomic_DNA"/>
</dbReference>
<feature type="compositionally biased region" description="Polar residues" evidence="1">
    <location>
        <begin position="39"/>
        <end position="49"/>
    </location>
</feature>
<gene>
    <name evidence="2" type="ORF">MANES_02G149500</name>
</gene>
<reference evidence="2" key="1">
    <citation type="submission" date="2016-02" db="EMBL/GenBank/DDBJ databases">
        <title>WGS assembly of Manihot esculenta.</title>
        <authorList>
            <person name="Bredeson J.V."/>
            <person name="Prochnik S.E."/>
            <person name="Lyons J.B."/>
            <person name="Schmutz J."/>
            <person name="Grimwood J."/>
            <person name="Vrebalov J."/>
            <person name="Bart R.S."/>
            <person name="Amuge T."/>
            <person name="Ferguson M.E."/>
            <person name="Green R."/>
            <person name="Putnam N."/>
            <person name="Stites J."/>
            <person name="Rounsley S."/>
            <person name="Rokhsar D.S."/>
        </authorList>
    </citation>
    <scope>NUCLEOTIDE SEQUENCE [LARGE SCALE GENOMIC DNA]</scope>
    <source>
        <tissue evidence="2">Leaf</tissue>
    </source>
</reference>
<dbReference type="AlphaFoldDB" id="A0A2C9WFI9"/>
<accession>A0A2C9WFI9</accession>
<evidence type="ECO:0000313" key="2">
    <source>
        <dbReference type="EMBL" id="OAY58097.1"/>
    </source>
</evidence>
<evidence type="ECO:0000256" key="1">
    <source>
        <dbReference type="SAM" id="MobiDB-lite"/>
    </source>
</evidence>